<evidence type="ECO:0000256" key="13">
    <source>
        <dbReference type="SAM" id="Phobius"/>
    </source>
</evidence>
<keyword evidence="7 15" id="KW-0378">Hydrolase</keyword>
<keyword evidence="8" id="KW-0862">Zinc</keyword>
<comment type="subcellular location">
    <subcellularLocation>
        <location evidence="2">Cell membrane</location>
        <topology evidence="2">Multi-pass membrane protein</topology>
    </subcellularLocation>
</comment>
<dbReference type="EC" id="3.4.24.-" evidence="15"/>
<keyword evidence="16" id="KW-1185">Reference proteome</keyword>
<evidence type="ECO:0000256" key="6">
    <source>
        <dbReference type="ARBA" id="ARBA00022723"/>
    </source>
</evidence>
<evidence type="ECO:0000256" key="1">
    <source>
        <dbReference type="ARBA" id="ARBA00001947"/>
    </source>
</evidence>
<comment type="caution">
    <text evidence="15">The sequence shown here is derived from an EMBL/GenBank/DDBJ whole genome shotgun (WGS) entry which is preliminary data.</text>
</comment>
<dbReference type="PANTHER" id="PTHR43221:SF1">
    <property type="entry name" value="PROTEASE HTPX"/>
    <property type="match status" value="1"/>
</dbReference>
<dbReference type="Pfam" id="PF01435">
    <property type="entry name" value="Peptidase_M48"/>
    <property type="match status" value="1"/>
</dbReference>
<accession>A0ABU9C9R5</accession>
<evidence type="ECO:0000256" key="9">
    <source>
        <dbReference type="ARBA" id="ARBA00022989"/>
    </source>
</evidence>
<evidence type="ECO:0000313" key="16">
    <source>
        <dbReference type="Proteomes" id="UP001379945"/>
    </source>
</evidence>
<dbReference type="PANTHER" id="PTHR43221">
    <property type="entry name" value="PROTEASE HTPX"/>
    <property type="match status" value="1"/>
</dbReference>
<keyword evidence="4" id="KW-0645">Protease</keyword>
<evidence type="ECO:0000256" key="11">
    <source>
        <dbReference type="ARBA" id="ARBA00023136"/>
    </source>
</evidence>
<evidence type="ECO:0000313" key="15">
    <source>
        <dbReference type="EMBL" id="MEK8046995.1"/>
    </source>
</evidence>
<evidence type="ECO:0000256" key="8">
    <source>
        <dbReference type="ARBA" id="ARBA00022833"/>
    </source>
</evidence>
<evidence type="ECO:0000256" key="7">
    <source>
        <dbReference type="ARBA" id="ARBA00022801"/>
    </source>
</evidence>
<feature type="coiled-coil region" evidence="12">
    <location>
        <begin position="512"/>
        <end position="546"/>
    </location>
</feature>
<evidence type="ECO:0000259" key="14">
    <source>
        <dbReference type="Pfam" id="PF01435"/>
    </source>
</evidence>
<evidence type="ECO:0000256" key="5">
    <source>
        <dbReference type="ARBA" id="ARBA00022692"/>
    </source>
</evidence>
<evidence type="ECO:0000256" key="2">
    <source>
        <dbReference type="ARBA" id="ARBA00004651"/>
    </source>
</evidence>
<gene>
    <name evidence="15" type="ORF">AACH00_11585</name>
</gene>
<keyword evidence="6" id="KW-0479">Metal-binding</keyword>
<dbReference type="Proteomes" id="UP001379945">
    <property type="component" value="Unassembled WGS sequence"/>
</dbReference>
<protein>
    <submittedName>
        <fullName evidence="15">M48 family metalloprotease</fullName>
        <ecNumber evidence="15">3.4.24.-</ecNumber>
    </submittedName>
</protein>
<reference evidence="15 16" key="1">
    <citation type="submission" date="2024-04" db="EMBL/GenBank/DDBJ databases">
        <title>Novel species of the genus Ideonella isolated from streams.</title>
        <authorList>
            <person name="Lu H."/>
        </authorList>
    </citation>
    <scope>NUCLEOTIDE SEQUENCE [LARGE SCALE GENOMIC DNA]</scope>
    <source>
        <strain evidence="15 16">LYT19W</strain>
    </source>
</reference>
<dbReference type="GO" id="GO:0008237">
    <property type="term" value="F:metallopeptidase activity"/>
    <property type="evidence" value="ECO:0007669"/>
    <property type="project" value="UniProtKB-KW"/>
</dbReference>
<proteinExistence type="predicted"/>
<evidence type="ECO:0000256" key="10">
    <source>
        <dbReference type="ARBA" id="ARBA00023049"/>
    </source>
</evidence>
<dbReference type="CDD" id="cd07328">
    <property type="entry name" value="M48_Ste24p_like"/>
    <property type="match status" value="1"/>
</dbReference>
<keyword evidence="11 13" id="KW-0472">Membrane</keyword>
<feature type="transmembrane region" description="Helical" evidence="13">
    <location>
        <begin position="64"/>
        <end position="86"/>
    </location>
</feature>
<keyword evidence="9 13" id="KW-1133">Transmembrane helix</keyword>
<keyword evidence="5 13" id="KW-0812">Transmembrane</keyword>
<dbReference type="InterPro" id="IPR050083">
    <property type="entry name" value="HtpX_protease"/>
</dbReference>
<keyword evidence="12" id="KW-0175">Coiled coil</keyword>
<evidence type="ECO:0000256" key="3">
    <source>
        <dbReference type="ARBA" id="ARBA00022475"/>
    </source>
</evidence>
<keyword evidence="3" id="KW-1003">Cell membrane</keyword>
<dbReference type="Gene3D" id="3.30.2010.10">
    <property type="entry name" value="Metalloproteases ('zincins'), catalytic domain"/>
    <property type="match status" value="1"/>
</dbReference>
<comment type="cofactor">
    <cofactor evidence="1">
        <name>Zn(2+)</name>
        <dbReference type="ChEBI" id="CHEBI:29105"/>
    </cofactor>
</comment>
<name>A0ABU9C9R5_9BURK</name>
<evidence type="ECO:0000256" key="12">
    <source>
        <dbReference type="SAM" id="Coils"/>
    </source>
</evidence>
<dbReference type="RefSeq" id="WP_341399296.1">
    <property type="nucleotide sequence ID" value="NZ_JBBUTI010000007.1"/>
</dbReference>
<keyword evidence="10 15" id="KW-0482">Metalloprotease</keyword>
<evidence type="ECO:0000256" key="4">
    <source>
        <dbReference type="ARBA" id="ARBA00022670"/>
    </source>
</evidence>
<sequence>MDDHEFRALVARHELDCRHQPELFTRTTAALAGLGHAVILLVMLLAAVGFIWTLTGMFTQGFRLWRLFLLAGCGSLLWSIGSALWLRQLPPDGVTLTRDDAPRLFELIDKLCRRCSAPPVDVLMVDAELNASVVQLPRLGVLGWHRNHLVLGLPLMMALDVKQLAAVIAHEFGHLRGAHGKLGAWVYRTRRSWWMLAHSRHQAKLGANVADAALGLFFTWFFPRFNARAFVLSRLQEVEADNLAHQTVGRRHAASGLISLGVHSRYLQEVFWPDLWARARQRNAVVPRPMADMRVLLKDALRHEHANRWLREALKTLPEAGDTHPSLRDRLEHAEQTPALPLLPEANAADVLLGDRLGSLIETLDGQWQARQADAWKEAHDAHDRAERLLVELAESDTPQQRLQLDELLLWARTAWQVDDAAAARAPLRAAIGRHREPHEARYLLALALLDAASPIVSRSMAPQESEELLEAIELLKGLTFDTVDTGGYGASISDPHWALPAARQLESVLEQREAFEQLKPVRERLRKLEQEAREAREELEDFDSPQTLAAARVSPRVLRETLHLMKQEVAIGRAWLLRKTSPAARGWSLYLLVIERSGSLRQPDVNTWWETLRDRVPLPFPFMVIDLSHPFWADQARVDLVQQFREASSGLIYTASEQLKDQL</sequence>
<dbReference type="EMBL" id="JBBUTI010000007">
    <property type="protein sequence ID" value="MEK8046995.1"/>
    <property type="molecule type" value="Genomic_DNA"/>
</dbReference>
<feature type="transmembrane region" description="Helical" evidence="13">
    <location>
        <begin position="29"/>
        <end position="52"/>
    </location>
</feature>
<organism evidence="15 16">
    <name type="scientific">Ideonella margarita</name>
    <dbReference type="NCBI Taxonomy" id="2984191"/>
    <lineage>
        <taxon>Bacteria</taxon>
        <taxon>Pseudomonadati</taxon>
        <taxon>Pseudomonadota</taxon>
        <taxon>Betaproteobacteria</taxon>
        <taxon>Burkholderiales</taxon>
        <taxon>Sphaerotilaceae</taxon>
        <taxon>Ideonella</taxon>
    </lineage>
</organism>
<dbReference type="InterPro" id="IPR001915">
    <property type="entry name" value="Peptidase_M48"/>
</dbReference>
<feature type="domain" description="Peptidase M48" evidence="14">
    <location>
        <begin position="148"/>
        <end position="336"/>
    </location>
</feature>